<dbReference type="GO" id="GO:0016746">
    <property type="term" value="F:acyltransferase activity"/>
    <property type="evidence" value="ECO:0007669"/>
    <property type="project" value="UniProtKB-KW"/>
</dbReference>
<keyword evidence="1" id="KW-0808">Transferase</keyword>
<organism evidence="1">
    <name type="scientific">mine drainage metagenome</name>
    <dbReference type="NCBI Taxonomy" id="410659"/>
    <lineage>
        <taxon>unclassified sequences</taxon>
        <taxon>metagenomes</taxon>
        <taxon>ecological metagenomes</taxon>
    </lineage>
</organism>
<sequence length="37" mass="4401">MPFAVLSELERHRVRKTLLRVRELLEQAAALARKRRS</sequence>
<evidence type="ECO:0000313" key="1">
    <source>
        <dbReference type="EMBL" id="CBH74909.1"/>
    </source>
</evidence>
<gene>
    <name evidence="1" type="ORF">CARN1_0084</name>
</gene>
<keyword evidence="1" id="KW-0449">Lipoprotein</keyword>
<proteinExistence type="predicted"/>
<keyword evidence="1" id="KW-0012">Acyltransferase</keyword>
<name>E6PEM4_9ZZZZ</name>
<dbReference type="EMBL" id="CABL01000005">
    <property type="protein sequence ID" value="CBH74909.1"/>
    <property type="molecule type" value="Genomic_DNA"/>
</dbReference>
<reference evidence="1" key="1">
    <citation type="submission" date="2009-10" db="EMBL/GenBank/DDBJ databases">
        <title>Diversity of trophic interactions inside an arsenic-rich microbial ecosystem.</title>
        <authorList>
            <person name="Bertin P.N."/>
            <person name="Heinrich-Salmeron A."/>
            <person name="Pelletier E."/>
            <person name="Goulhen-Chollet F."/>
            <person name="Arsene-Ploetze F."/>
            <person name="Gallien S."/>
            <person name="Calteau A."/>
            <person name="Vallenet D."/>
            <person name="Casiot C."/>
            <person name="Chane-Woon-Ming B."/>
            <person name="Giloteaux L."/>
            <person name="Barakat M."/>
            <person name="Bonnefoy V."/>
            <person name="Bruneel O."/>
            <person name="Chandler M."/>
            <person name="Cleiss J."/>
            <person name="Duran R."/>
            <person name="Elbaz-Poulichet F."/>
            <person name="Fonknechten N."/>
            <person name="Lauga B."/>
            <person name="Mornico D."/>
            <person name="Ortet P."/>
            <person name="Schaeffer C."/>
            <person name="Siguier P."/>
            <person name="Alexander Thil Smith A."/>
            <person name="Van Dorsselaer A."/>
            <person name="Weissenbach J."/>
            <person name="Medigue C."/>
            <person name="Le Paslier D."/>
        </authorList>
    </citation>
    <scope>NUCLEOTIDE SEQUENCE</scope>
</reference>
<comment type="caution">
    <text evidence="1">The sequence shown here is derived from an EMBL/GenBank/DDBJ whole genome shotgun (WGS) entry which is preliminary data.</text>
</comment>
<protein>
    <submittedName>
        <fullName evidence="1">Putative Nitrilase/cyanide hydratase and apolipoprotein N-acyltransferase</fullName>
    </submittedName>
</protein>
<accession>E6PEM4</accession>
<dbReference type="AlphaFoldDB" id="E6PEM4"/>